<accession>I1D4C1</accession>
<sequence>MHSPHRPRRIQRRRGRALPVGAVYVGRPTRFGNPFRCAATPAARAAAVARYRAWITGRPDLLAAARTELAGRDLACWCPLDGHPCHADVLLTIANPPAQERA</sequence>
<evidence type="ECO:0000259" key="1">
    <source>
        <dbReference type="Pfam" id="PF14216"/>
    </source>
</evidence>
<gene>
    <name evidence="2" type="ORF">SacglDRAFT_02913</name>
</gene>
<keyword evidence="3" id="KW-1185">Reference proteome</keyword>
<dbReference type="eggNOG" id="ENOG5033162">
    <property type="taxonomic scope" value="Bacteria"/>
</dbReference>
<dbReference type="InterPro" id="IPR025475">
    <property type="entry name" value="DUF4326"/>
</dbReference>
<dbReference type="Pfam" id="PF14216">
    <property type="entry name" value="DUF4326"/>
    <property type="match status" value="1"/>
</dbReference>
<dbReference type="STRING" id="928724.SacglDRAFT_02913"/>
<dbReference type="OrthoDB" id="3483205at2"/>
<name>I1D4C1_9PSEU</name>
<organism evidence="2 3">
    <name type="scientific">Saccharomonospora glauca K62</name>
    <dbReference type="NCBI Taxonomy" id="928724"/>
    <lineage>
        <taxon>Bacteria</taxon>
        <taxon>Bacillati</taxon>
        <taxon>Actinomycetota</taxon>
        <taxon>Actinomycetes</taxon>
        <taxon>Pseudonocardiales</taxon>
        <taxon>Pseudonocardiaceae</taxon>
        <taxon>Saccharomonospora</taxon>
    </lineage>
</organism>
<evidence type="ECO:0000313" key="2">
    <source>
        <dbReference type="EMBL" id="EIE99795.1"/>
    </source>
</evidence>
<feature type="domain" description="DUF4326" evidence="1">
    <location>
        <begin position="12"/>
        <end position="91"/>
    </location>
</feature>
<dbReference type="EMBL" id="CM001484">
    <property type="protein sequence ID" value="EIE99795.1"/>
    <property type="molecule type" value="Genomic_DNA"/>
</dbReference>
<proteinExistence type="predicted"/>
<reference evidence="3" key="2">
    <citation type="submission" date="2012-01" db="EMBL/GenBank/DDBJ databases">
        <title>Noncontiguous Finished sequence of chromosome of Saccharomonospora glauca K62.</title>
        <authorList>
            <consortium name="US DOE Joint Genome Institute"/>
            <person name="Lucas S."/>
            <person name="Han J."/>
            <person name="Lapidus A."/>
            <person name="Cheng J.-F."/>
            <person name="Goodwin L."/>
            <person name="Pitluck S."/>
            <person name="Peters L."/>
            <person name="Mikhailova N."/>
            <person name="Held B."/>
            <person name="Detter J.C."/>
            <person name="Han C."/>
            <person name="Tapia R."/>
            <person name="Land M."/>
            <person name="Hauser L."/>
            <person name="Kyrpides N."/>
            <person name="Ivanova N."/>
            <person name="Pagani I."/>
            <person name="Brambilla E.-M."/>
            <person name="Klenk H.-P."/>
            <person name="Woyke T."/>
        </authorList>
    </citation>
    <scope>NUCLEOTIDE SEQUENCE [LARGE SCALE GENOMIC DNA]</scope>
    <source>
        <strain evidence="3">K62</strain>
    </source>
</reference>
<protein>
    <recommendedName>
        <fullName evidence="1">DUF4326 domain-containing protein</fullName>
    </recommendedName>
</protein>
<dbReference type="Proteomes" id="UP000005087">
    <property type="component" value="Chromosome"/>
</dbReference>
<dbReference type="HOGENOM" id="CLU_145372_2_0_11"/>
<evidence type="ECO:0000313" key="3">
    <source>
        <dbReference type="Proteomes" id="UP000005087"/>
    </source>
</evidence>
<dbReference type="AlphaFoldDB" id="I1D4C1"/>
<reference evidence="2 3" key="1">
    <citation type="submission" date="2011-09" db="EMBL/GenBank/DDBJ databases">
        <authorList>
            <consortium name="US DOE Joint Genome Institute (JGI-PGF)"/>
            <person name="Lucas S."/>
            <person name="Han J."/>
            <person name="Lapidus A."/>
            <person name="Cheng J.-F."/>
            <person name="Goodwin L."/>
            <person name="Pitluck S."/>
            <person name="Peters L."/>
            <person name="Land M.L."/>
            <person name="Hauser L."/>
            <person name="Brambilla E."/>
            <person name="Klenk H.-P."/>
            <person name="Woyke T.J."/>
        </authorList>
    </citation>
    <scope>NUCLEOTIDE SEQUENCE [LARGE SCALE GENOMIC DNA]</scope>
    <source>
        <strain evidence="2 3">K62</strain>
    </source>
</reference>
<dbReference type="RefSeq" id="WP_005465498.1">
    <property type="nucleotide sequence ID" value="NZ_CM001484.1"/>
</dbReference>